<accession>A0A147K450</accession>
<dbReference type="STRING" id="1150625.Q75_16640"/>
<keyword evidence="2" id="KW-1185">Reference proteome</keyword>
<dbReference type="InterPro" id="IPR012674">
    <property type="entry name" value="Calycin"/>
</dbReference>
<dbReference type="InterPro" id="IPR015231">
    <property type="entry name" value="DUF1934"/>
</dbReference>
<sequence>MTVRVDLSTTITQGEENETISFTTFGRYYEKAGSAYLRYDEVLEEGTVKTTVKLSNEQGLILRGGAVKMRLAFNREDRMNGSYESPHGTFLLQTHTKELSHTETAEGEGTLRIRYELRMQGSSVGNYDMKITYKEELNQ</sequence>
<dbReference type="EMBL" id="LDYG01000055">
    <property type="protein sequence ID" value="KUP04085.1"/>
    <property type="molecule type" value="Genomic_DNA"/>
</dbReference>
<dbReference type="Gene3D" id="2.40.128.20">
    <property type="match status" value="1"/>
</dbReference>
<dbReference type="PATRIC" id="fig|1150625.3.peg.3495"/>
<comment type="caution">
    <text evidence="1">The sequence shown here is derived from an EMBL/GenBank/DDBJ whole genome shotgun (WGS) entry which is preliminary data.</text>
</comment>
<proteinExistence type="predicted"/>
<organism evidence="1 2">
    <name type="scientific">Bacillus coahuilensis p1.1.43</name>
    <dbReference type="NCBI Taxonomy" id="1150625"/>
    <lineage>
        <taxon>Bacteria</taxon>
        <taxon>Bacillati</taxon>
        <taxon>Bacillota</taxon>
        <taxon>Bacilli</taxon>
        <taxon>Bacillales</taxon>
        <taxon>Bacillaceae</taxon>
        <taxon>Bacillus</taxon>
    </lineage>
</organism>
<reference evidence="1 2" key="1">
    <citation type="journal article" date="2016" name="Front. Microbiol.">
        <title>Microevolution Analysis of Bacillus coahuilensis Unveils Differences in Phosphorus Acquisition Strategies and Their Regulation.</title>
        <authorList>
            <person name="Gomez-Lunar Z."/>
            <person name="Hernandez-Gonzalez I."/>
            <person name="Rodriguez-Torres M.D."/>
            <person name="Souza V."/>
            <person name="Olmedo-Alvarez G."/>
        </authorList>
    </citation>
    <scope>NUCLEOTIDE SEQUENCE [LARGE SCALE GENOMIC DNA]</scope>
    <source>
        <strain evidence="2">p1.1.43</strain>
    </source>
</reference>
<dbReference type="AlphaFoldDB" id="A0A147K450"/>
<evidence type="ECO:0000313" key="2">
    <source>
        <dbReference type="Proteomes" id="UP000074108"/>
    </source>
</evidence>
<gene>
    <name evidence="1" type="ORF">Q75_16640</name>
</gene>
<dbReference type="Pfam" id="PF09148">
    <property type="entry name" value="DUF1934"/>
    <property type="match status" value="1"/>
</dbReference>
<protein>
    <recommendedName>
        <fullName evidence="3">DUF1934 domain-containing protein</fullName>
    </recommendedName>
</protein>
<name>A0A147K450_9BACI</name>
<dbReference type="Proteomes" id="UP000074108">
    <property type="component" value="Unassembled WGS sequence"/>
</dbReference>
<evidence type="ECO:0000313" key="1">
    <source>
        <dbReference type="EMBL" id="KUP04085.1"/>
    </source>
</evidence>
<dbReference type="SUPFAM" id="SSF50814">
    <property type="entry name" value="Lipocalins"/>
    <property type="match status" value="1"/>
</dbReference>
<evidence type="ECO:0008006" key="3">
    <source>
        <dbReference type="Google" id="ProtNLM"/>
    </source>
</evidence>